<dbReference type="RefSeq" id="WP_023848251.1">
    <property type="nucleotide sequence ID" value="NZ_CP047166.1"/>
</dbReference>
<protein>
    <submittedName>
        <fullName evidence="1">Uncharacterized protein</fullName>
    </submittedName>
</protein>
<dbReference type="Proteomes" id="UP000596387">
    <property type="component" value="Chromosome"/>
</dbReference>
<name>A0ABX7F9J6_9RHOB</name>
<proteinExistence type="predicted"/>
<reference evidence="1 2" key="1">
    <citation type="submission" date="2019-12" db="EMBL/GenBank/DDBJ databases">
        <title>Complete Genome Sequence of a Quorum-Sensing Bacterium,Rhodobacteraceae bacterium C31, Isolated from a marine microalgae symbiotic bacteria.</title>
        <authorList>
            <person name="Zhang Y."/>
        </authorList>
    </citation>
    <scope>NUCLEOTIDE SEQUENCE [LARGE SCALE GENOMIC DNA]</scope>
    <source>
        <strain evidence="1 2">C31</strain>
    </source>
</reference>
<dbReference type="EMBL" id="CP047166">
    <property type="protein sequence ID" value="QRF66368.1"/>
    <property type="molecule type" value="Genomic_DNA"/>
</dbReference>
<keyword evidence="2" id="KW-1185">Reference proteome</keyword>
<evidence type="ECO:0000313" key="2">
    <source>
        <dbReference type="Proteomes" id="UP000596387"/>
    </source>
</evidence>
<sequence length="83" mass="9048">MTDLAKIEGREVVIRIPFDVISAAAEHSCIVITDVAAFAPHFAREICTEGHDEEKHINRLLDAALIRAVECDAPGAFFKGEGE</sequence>
<gene>
    <name evidence="1" type="ORF">GQA70_08630</name>
</gene>
<evidence type="ECO:0000313" key="1">
    <source>
        <dbReference type="EMBL" id="QRF66368.1"/>
    </source>
</evidence>
<accession>A0ABX7F9J6</accession>
<organism evidence="1 2">
    <name type="scientific">Ponticoccus alexandrii</name>
    <dbReference type="NCBI Taxonomy" id="1943633"/>
    <lineage>
        <taxon>Bacteria</taxon>
        <taxon>Pseudomonadati</taxon>
        <taxon>Pseudomonadota</taxon>
        <taxon>Alphaproteobacteria</taxon>
        <taxon>Rhodobacterales</taxon>
        <taxon>Roseobacteraceae</taxon>
        <taxon>Ponticoccus</taxon>
    </lineage>
</organism>